<dbReference type="EMBL" id="RBIR01000001">
    <property type="protein sequence ID" value="RKR30471.1"/>
    <property type="molecule type" value="Genomic_DNA"/>
</dbReference>
<reference evidence="3 4" key="1">
    <citation type="submission" date="2018-10" db="EMBL/GenBank/DDBJ databases">
        <title>Genomic Encyclopedia of Type Strains, Phase IV (KMG-IV): sequencing the most valuable type-strain genomes for metagenomic binning, comparative biology and taxonomic classification.</title>
        <authorList>
            <person name="Goeker M."/>
        </authorList>
    </citation>
    <scope>NUCLEOTIDE SEQUENCE [LARGE SCALE GENOMIC DNA]</scope>
    <source>
        <strain evidence="3 4">DSM 25586</strain>
    </source>
</reference>
<dbReference type="InterPro" id="IPR014747">
    <property type="entry name" value="Bac_photo_RC_H_C"/>
</dbReference>
<dbReference type="GO" id="GO:0030077">
    <property type="term" value="C:plasma membrane light-harvesting complex"/>
    <property type="evidence" value="ECO:0007669"/>
    <property type="project" value="InterPro"/>
</dbReference>
<dbReference type="Pfam" id="PF05239">
    <property type="entry name" value="PRC"/>
    <property type="match status" value="1"/>
</dbReference>
<protein>
    <submittedName>
        <fullName evidence="3">PRC-barrel domain protein</fullName>
    </submittedName>
</protein>
<feature type="compositionally biased region" description="Basic and acidic residues" evidence="1">
    <location>
        <begin position="110"/>
        <end position="123"/>
    </location>
</feature>
<dbReference type="RefSeq" id="WP_120950519.1">
    <property type="nucleotide sequence ID" value="NZ_RBIR01000001.1"/>
</dbReference>
<dbReference type="InterPro" id="IPR027275">
    <property type="entry name" value="PRC-brl_dom"/>
</dbReference>
<dbReference type="SUPFAM" id="SSF50346">
    <property type="entry name" value="PRC-barrel domain"/>
    <property type="match status" value="1"/>
</dbReference>
<sequence length="228" mass="23974">MLSLEDIDNIVLNGGIVVDADGEKVGSVEQIFTNGESGDPAFVTVRTGLFGMSESFAPLSGASLAESVIRVAFGKDKIKNGPRIDSNRGVITAAQEQELYRYYGLAADSSSKESDALSSRDDAPEAAGESVETRSTADLTPNDRPPDVAGARPAGQMPRPLPPGPPDAGPAHPPPLPHLRKHVPPGLHAVPPGPRPVPPRPHPEPPGARPHPVRRPTDHRPPEPGSNQ</sequence>
<proteinExistence type="predicted"/>
<accession>A0A495FP05</accession>
<organism evidence="3 4">
    <name type="scientific">Arthrobacter oryzae</name>
    <dbReference type="NCBI Taxonomy" id="409290"/>
    <lineage>
        <taxon>Bacteria</taxon>
        <taxon>Bacillati</taxon>
        <taxon>Actinomycetota</taxon>
        <taxon>Actinomycetes</taxon>
        <taxon>Micrococcales</taxon>
        <taxon>Micrococcaceae</taxon>
        <taxon>Arthrobacter</taxon>
    </lineage>
</organism>
<dbReference type="OrthoDB" id="3712018at2"/>
<dbReference type="Gene3D" id="3.90.50.10">
    <property type="entry name" value="Photosynthetic Reaction Center, subunit H, domain 2"/>
    <property type="match status" value="1"/>
</dbReference>
<feature type="compositionally biased region" description="Pro residues" evidence="1">
    <location>
        <begin position="159"/>
        <end position="177"/>
    </location>
</feature>
<evidence type="ECO:0000256" key="1">
    <source>
        <dbReference type="SAM" id="MobiDB-lite"/>
    </source>
</evidence>
<comment type="caution">
    <text evidence="3">The sequence shown here is derived from an EMBL/GenBank/DDBJ whole genome shotgun (WGS) entry which is preliminary data.</text>
</comment>
<dbReference type="AlphaFoldDB" id="A0A495FP05"/>
<feature type="compositionally biased region" description="Pro residues" evidence="1">
    <location>
        <begin position="191"/>
        <end position="209"/>
    </location>
</feature>
<evidence type="ECO:0000259" key="2">
    <source>
        <dbReference type="Pfam" id="PF05239"/>
    </source>
</evidence>
<dbReference type="InterPro" id="IPR011033">
    <property type="entry name" value="PRC_barrel-like_sf"/>
</dbReference>
<evidence type="ECO:0000313" key="4">
    <source>
        <dbReference type="Proteomes" id="UP000276055"/>
    </source>
</evidence>
<feature type="domain" description="PRC-barrel" evidence="2">
    <location>
        <begin position="17"/>
        <end position="76"/>
    </location>
</feature>
<feature type="region of interest" description="Disordered" evidence="1">
    <location>
        <begin position="110"/>
        <end position="228"/>
    </location>
</feature>
<evidence type="ECO:0000313" key="3">
    <source>
        <dbReference type="EMBL" id="RKR30471.1"/>
    </source>
</evidence>
<name>A0A495FP05_9MICC</name>
<dbReference type="GO" id="GO:0019684">
    <property type="term" value="P:photosynthesis, light reaction"/>
    <property type="evidence" value="ECO:0007669"/>
    <property type="project" value="InterPro"/>
</dbReference>
<dbReference type="Proteomes" id="UP000276055">
    <property type="component" value="Unassembled WGS sequence"/>
</dbReference>
<gene>
    <name evidence="3" type="ORF">C8D78_0796</name>
</gene>